<comment type="similarity">
    <text evidence="1">Belongs to the cytochrome P450 family.</text>
</comment>
<dbReference type="Gene3D" id="1.10.630.10">
    <property type="entry name" value="Cytochrome P450"/>
    <property type="match status" value="1"/>
</dbReference>
<evidence type="ECO:0000256" key="3">
    <source>
        <dbReference type="ARBA" id="ARBA00022723"/>
    </source>
</evidence>
<dbReference type="RefSeq" id="WP_184731741.1">
    <property type="nucleotide sequence ID" value="NZ_JACHIW010000002.1"/>
</dbReference>
<evidence type="ECO:0000313" key="7">
    <source>
        <dbReference type="EMBL" id="MBB5159381.1"/>
    </source>
</evidence>
<dbReference type="PANTHER" id="PTHR24291:SF50">
    <property type="entry name" value="BIFUNCTIONAL ALBAFLAVENONE MONOOXYGENASE_TERPENE SYNTHASE"/>
    <property type="match status" value="1"/>
</dbReference>
<dbReference type="PRINTS" id="PR00359">
    <property type="entry name" value="BP450"/>
</dbReference>
<comment type="caution">
    <text evidence="7">The sequence shown here is derived from an EMBL/GenBank/DDBJ whole genome shotgun (WGS) entry which is preliminary data.</text>
</comment>
<keyword evidence="5" id="KW-0408">Iron</keyword>
<evidence type="ECO:0000256" key="4">
    <source>
        <dbReference type="ARBA" id="ARBA00023002"/>
    </source>
</evidence>
<accession>A0A840QGZ7</accession>
<dbReference type="GO" id="GO:0020037">
    <property type="term" value="F:heme binding"/>
    <property type="evidence" value="ECO:0007669"/>
    <property type="project" value="InterPro"/>
</dbReference>
<dbReference type="InterPro" id="IPR002397">
    <property type="entry name" value="Cyt_P450_B"/>
</dbReference>
<dbReference type="GO" id="GO:0004497">
    <property type="term" value="F:monooxygenase activity"/>
    <property type="evidence" value="ECO:0007669"/>
    <property type="project" value="UniProtKB-KW"/>
</dbReference>
<dbReference type="Proteomes" id="UP000584374">
    <property type="component" value="Unassembled WGS sequence"/>
</dbReference>
<dbReference type="PANTHER" id="PTHR24291">
    <property type="entry name" value="CYTOCHROME P450 FAMILY 4"/>
    <property type="match status" value="1"/>
</dbReference>
<dbReference type="EMBL" id="JACHIW010000002">
    <property type="protein sequence ID" value="MBB5159381.1"/>
    <property type="molecule type" value="Genomic_DNA"/>
</dbReference>
<dbReference type="AlphaFoldDB" id="A0A840QGZ7"/>
<evidence type="ECO:0000313" key="8">
    <source>
        <dbReference type="Proteomes" id="UP000584374"/>
    </source>
</evidence>
<gene>
    <name evidence="7" type="ORF">BJ970_006980</name>
</gene>
<keyword evidence="3" id="KW-0479">Metal-binding</keyword>
<evidence type="ECO:0000256" key="5">
    <source>
        <dbReference type="ARBA" id="ARBA00023004"/>
    </source>
</evidence>
<dbReference type="Pfam" id="PF00067">
    <property type="entry name" value="p450"/>
    <property type="match status" value="1"/>
</dbReference>
<evidence type="ECO:0000256" key="2">
    <source>
        <dbReference type="ARBA" id="ARBA00022617"/>
    </source>
</evidence>
<keyword evidence="8" id="KW-1185">Reference proteome</keyword>
<protein>
    <submittedName>
        <fullName evidence="7">Cytochrome P450</fullName>
    </submittedName>
</protein>
<dbReference type="InterPro" id="IPR001128">
    <property type="entry name" value="Cyt_P450"/>
</dbReference>
<dbReference type="InterPro" id="IPR036396">
    <property type="entry name" value="Cyt_P450_sf"/>
</dbReference>
<keyword evidence="4" id="KW-0560">Oxidoreductase</keyword>
<dbReference type="GO" id="GO:0016705">
    <property type="term" value="F:oxidoreductase activity, acting on paired donors, with incorporation or reduction of molecular oxygen"/>
    <property type="evidence" value="ECO:0007669"/>
    <property type="project" value="InterPro"/>
</dbReference>
<dbReference type="GO" id="GO:0005506">
    <property type="term" value="F:iron ion binding"/>
    <property type="evidence" value="ECO:0007669"/>
    <property type="project" value="InterPro"/>
</dbReference>
<proteinExistence type="inferred from homology"/>
<sequence length="88" mass="10098">MYPPAWLLTRTVTQDTELGGKPLLAGTTIAFSPYLIHHRRDLYPEPDRFDPDRWLNPPDRSAYLPFGGSARKCIGDRFCEDLPQPCEH</sequence>
<keyword evidence="2" id="KW-0349">Heme</keyword>
<dbReference type="SUPFAM" id="SSF48264">
    <property type="entry name" value="Cytochrome P450"/>
    <property type="match status" value="1"/>
</dbReference>
<name>A0A840QGZ7_9PSEU</name>
<organism evidence="7 8">
    <name type="scientific">Saccharopolyspora phatthalungensis</name>
    <dbReference type="NCBI Taxonomy" id="664693"/>
    <lineage>
        <taxon>Bacteria</taxon>
        <taxon>Bacillati</taxon>
        <taxon>Actinomycetota</taxon>
        <taxon>Actinomycetes</taxon>
        <taxon>Pseudonocardiales</taxon>
        <taxon>Pseudonocardiaceae</taxon>
        <taxon>Saccharopolyspora</taxon>
    </lineage>
</organism>
<evidence type="ECO:0000256" key="1">
    <source>
        <dbReference type="ARBA" id="ARBA00010617"/>
    </source>
</evidence>
<reference evidence="7 8" key="1">
    <citation type="submission" date="2020-08" db="EMBL/GenBank/DDBJ databases">
        <title>Sequencing the genomes of 1000 actinobacteria strains.</title>
        <authorList>
            <person name="Klenk H.-P."/>
        </authorList>
    </citation>
    <scope>NUCLEOTIDE SEQUENCE [LARGE SCALE GENOMIC DNA]</scope>
    <source>
        <strain evidence="7 8">DSM 45584</strain>
    </source>
</reference>
<keyword evidence="6" id="KW-0503">Monooxygenase</keyword>
<evidence type="ECO:0000256" key="6">
    <source>
        <dbReference type="ARBA" id="ARBA00023033"/>
    </source>
</evidence>
<dbReference type="InterPro" id="IPR050196">
    <property type="entry name" value="Cytochrome_P450_Monoox"/>
</dbReference>